<proteinExistence type="predicted"/>
<evidence type="ECO:0008006" key="4">
    <source>
        <dbReference type="Google" id="ProtNLM"/>
    </source>
</evidence>
<dbReference type="Proteomes" id="UP001519363">
    <property type="component" value="Unassembled WGS sequence"/>
</dbReference>
<gene>
    <name evidence="2" type="ORF">JOF53_002270</name>
</gene>
<reference evidence="2 3" key="1">
    <citation type="submission" date="2021-03" db="EMBL/GenBank/DDBJ databases">
        <title>Sequencing the genomes of 1000 actinobacteria strains.</title>
        <authorList>
            <person name="Klenk H.-P."/>
        </authorList>
    </citation>
    <scope>NUCLEOTIDE SEQUENCE [LARGE SCALE GENOMIC DNA]</scope>
    <source>
        <strain evidence="2 3">DSM 44580</strain>
    </source>
</reference>
<dbReference type="EMBL" id="JAGIOO010000001">
    <property type="protein sequence ID" value="MBP2473398.1"/>
    <property type="molecule type" value="Genomic_DNA"/>
</dbReference>
<keyword evidence="3" id="KW-1185">Reference proteome</keyword>
<evidence type="ECO:0000313" key="2">
    <source>
        <dbReference type="EMBL" id="MBP2473398.1"/>
    </source>
</evidence>
<dbReference type="RefSeq" id="WP_143343104.1">
    <property type="nucleotide sequence ID" value="NZ_JAGIOO010000001.1"/>
</dbReference>
<evidence type="ECO:0000313" key="3">
    <source>
        <dbReference type="Proteomes" id="UP001519363"/>
    </source>
</evidence>
<accession>A0ABS5A9Z4</accession>
<sequence>MSSLRGLRPALLRVAAATALVLTVSTAPAALAQTASPRIDLNVLVVSNGDSSVEAIRAALVNEGVPNTVVRLSDAARPVLTSAYLSDTVNNVPRAKFQAVVLPNEAPAGLSQAELDALAAYETQFGVRQVNAFVYPNPRVGMNTQHFAGQLDGSTATATPAALGGAFRNLRGPVPIENGDPNVWEAYGYLTTALPDDPATGATFTPYLTGSSPDGSQQGVLAGVFKQGTREQLTLNFAYNSEQPQFKILQHGLITWLTKGVHFGHHRSYLSVHIDDVFDGDARWDPVNNCTPGDIDCTGNPPALPPIRMTSDDVTKAVQWQQANNFKLDMFFNAFGSDEATSTGQPDPLTNSLLANKAQFRWSNHTYSHQFLGCVQDTSVVPWRCATNPDGSTQWLSQAEIVNEINKNIQWAQAKGLPIIRNEMLSGEHSGTKILPQQPQDNPNFVAALNQTGIAWIGLDASREPGLRKVGNAQGVPRYPIAVFYNTGTKAEMIDEYNWIYTSRANGGSGICEDNPGTVTCIQPLGAGGFDSHIVPTQVRLGMRFILGNDARPQYAHQSNLAEDKLLYPMVEGMLAAYRTAFAANAPIVNPRLSEAGTVMKRQNDWRAAVAAGRVSGYIQDGRVYTTAPSGLDVPVTVPEGTRTPGLLGIIQGPLWGQQYAGERSDWRRSTGSTFTLVLPA</sequence>
<protein>
    <recommendedName>
        <fullName evidence="4">TIGR03790 family protein</fullName>
    </recommendedName>
</protein>
<feature type="signal peptide" evidence="1">
    <location>
        <begin position="1"/>
        <end position="29"/>
    </location>
</feature>
<evidence type="ECO:0000256" key="1">
    <source>
        <dbReference type="SAM" id="SignalP"/>
    </source>
</evidence>
<name>A0ABS5A9Z4_9PSEU</name>
<keyword evidence="1" id="KW-0732">Signal</keyword>
<organism evidence="2 3">
    <name type="scientific">Crossiella equi</name>
    <dbReference type="NCBI Taxonomy" id="130796"/>
    <lineage>
        <taxon>Bacteria</taxon>
        <taxon>Bacillati</taxon>
        <taxon>Actinomycetota</taxon>
        <taxon>Actinomycetes</taxon>
        <taxon>Pseudonocardiales</taxon>
        <taxon>Pseudonocardiaceae</taxon>
        <taxon>Crossiella</taxon>
    </lineage>
</organism>
<comment type="caution">
    <text evidence="2">The sequence shown here is derived from an EMBL/GenBank/DDBJ whole genome shotgun (WGS) entry which is preliminary data.</text>
</comment>
<feature type="chain" id="PRO_5046660269" description="TIGR03790 family protein" evidence="1">
    <location>
        <begin position="30"/>
        <end position="681"/>
    </location>
</feature>